<gene>
    <name evidence="1" type="ORF">G2W53_043491</name>
</gene>
<comment type="caution">
    <text evidence="1">The sequence shown here is derived from an EMBL/GenBank/DDBJ whole genome shotgun (WGS) entry which is preliminary data.</text>
</comment>
<name>A0A834W0L2_9FABA</name>
<keyword evidence="2" id="KW-1185">Reference proteome</keyword>
<protein>
    <submittedName>
        <fullName evidence="1">Uncharacterized protein</fullName>
    </submittedName>
</protein>
<reference evidence="1" key="1">
    <citation type="submission" date="2020-09" db="EMBL/GenBank/DDBJ databases">
        <title>Genome-Enabled Discovery of Anthraquinone Biosynthesis in Senna tora.</title>
        <authorList>
            <person name="Kang S.-H."/>
            <person name="Pandey R.P."/>
            <person name="Lee C.-M."/>
            <person name="Sim J.-S."/>
            <person name="Jeong J.-T."/>
            <person name="Choi B.-S."/>
            <person name="Jung M."/>
            <person name="Ginzburg D."/>
            <person name="Zhao K."/>
            <person name="Won S.Y."/>
            <person name="Oh T.-J."/>
            <person name="Yu Y."/>
            <person name="Kim N.-H."/>
            <person name="Lee O.R."/>
            <person name="Lee T.-H."/>
            <person name="Bashyal P."/>
            <person name="Kim T.-S."/>
            <person name="Lee W.-H."/>
            <person name="Kawkins C."/>
            <person name="Kim C.-K."/>
            <person name="Kim J.S."/>
            <person name="Ahn B.O."/>
            <person name="Rhee S.Y."/>
            <person name="Sohng J.K."/>
        </authorList>
    </citation>
    <scope>NUCLEOTIDE SEQUENCE</scope>
    <source>
        <tissue evidence="1">Leaf</tissue>
    </source>
</reference>
<proteinExistence type="predicted"/>
<sequence>MTSHYWIRRSTSLVGRCVRLKKKSTPDTTHKRPMAHIFQKKSSFTKTLTIFINTFTFRQLYGIYGMPVPLVKYHGDPSFQISIDVKDV</sequence>
<organism evidence="1 2">
    <name type="scientific">Senna tora</name>
    <dbReference type="NCBI Taxonomy" id="362788"/>
    <lineage>
        <taxon>Eukaryota</taxon>
        <taxon>Viridiplantae</taxon>
        <taxon>Streptophyta</taxon>
        <taxon>Embryophyta</taxon>
        <taxon>Tracheophyta</taxon>
        <taxon>Spermatophyta</taxon>
        <taxon>Magnoliopsida</taxon>
        <taxon>eudicotyledons</taxon>
        <taxon>Gunneridae</taxon>
        <taxon>Pentapetalae</taxon>
        <taxon>rosids</taxon>
        <taxon>fabids</taxon>
        <taxon>Fabales</taxon>
        <taxon>Fabaceae</taxon>
        <taxon>Caesalpinioideae</taxon>
        <taxon>Cassia clade</taxon>
        <taxon>Senna</taxon>
    </lineage>
</organism>
<dbReference type="EMBL" id="JAAIUW010000013">
    <property type="protein sequence ID" value="KAF7804380.1"/>
    <property type="molecule type" value="Genomic_DNA"/>
</dbReference>
<dbReference type="Proteomes" id="UP000634136">
    <property type="component" value="Unassembled WGS sequence"/>
</dbReference>
<accession>A0A834W0L2</accession>
<dbReference type="AlphaFoldDB" id="A0A834W0L2"/>
<evidence type="ECO:0000313" key="2">
    <source>
        <dbReference type="Proteomes" id="UP000634136"/>
    </source>
</evidence>
<evidence type="ECO:0000313" key="1">
    <source>
        <dbReference type="EMBL" id="KAF7804380.1"/>
    </source>
</evidence>